<keyword evidence="2" id="KW-1185">Reference proteome</keyword>
<reference evidence="1" key="1">
    <citation type="submission" date="2020-09" db="EMBL/GenBank/DDBJ databases">
        <title>A novel bacterium of genus Neiella, isolated from South China Sea.</title>
        <authorList>
            <person name="Huang H."/>
            <person name="Mo K."/>
            <person name="Hu Y."/>
        </authorList>
    </citation>
    <scope>NUCLEOTIDE SEQUENCE</scope>
    <source>
        <strain evidence="1">HB171785</strain>
    </source>
</reference>
<name>A0A8J6QH15_9GAMM</name>
<dbReference type="Proteomes" id="UP000638014">
    <property type="component" value="Unassembled WGS sequence"/>
</dbReference>
<protein>
    <submittedName>
        <fullName evidence="1">Uncharacterized protein</fullName>
    </submittedName>
</protein>
<sequence>MNKKASTNTLHKHWQRLAKELDLSLPEQLGICFLNGGMLSISTSKAPRDLQRHVKRANLFAAVNKQAKPTANPQIAQTILTAACSLRPGLIAELHGANGQPSNVWDLNNATSTLIAPKLTETIEAFQRLTTAIGQHLLQAEVKTIENAYRQGFLFLKHQIDRDPKRTKNVYQLLRAFLPPHLAALLHLGDYVLSKNASLLQMRALSHITAQLLVDTPEQLRDAVWNWHQMMYYEPNTNNTRVRPQFYADFHTIGDYGNYGFVMVENIPADVHQSAAKALEQYRPEFSKPTLAEAALDNVNQRMANIHGFEDMHQDNPIALLTGSALLFCESSMQSLSIRLEEPAMA</sequence>
<dbReference type="AlphaFoldDB" id="A0A8J6QH15"/>
<proteinExistence type="predicted"/>
<evidence type="ECO:0000313" key="2">
    <source>
        <dbReference type="Proteomes" id="UP000638014"/>
    </source>
</evidence>
<accession>A0A8J6QH15</accession>
<gene>
    <name evidence="1" type="ORF">IC617_08125</name>
</gene>
<dbReference type="EMBL" id="JACXAF010000009">
    <property type="protein sequence ID" value="MBD1389390.1"/>
    <property type="molecule type" value="Genomic_DNA"/>
</dbReference>
<organism evidence="1 2">
    <name type="scientific">Neiella litorisoli</name>
    <dbReference type="NCBI Taxonomy" id="2771431"/>
    <lineage>
        <taxon>Bacteria</taxon>
        <taxon>Pseudomonadati</taxon>
        <taxon>Pseudomonadota</taxon>
        <taxon>Gammaproteobacteria</taxon>
        <taxon>Alteromonadales</taxon>
        <taxon>Echinimonadaceae</taxon>
        <taxon>Neiella</taxon>
    </lineage>
</organism>
<dbReference type="RefSeq" id="WP_191144498.1">
    <property type="nucleotide sequence ID" value="NZ_JACXAF010000009.1"/>
</dbReference>
<evidence type="ECO:0000313" key="1">
    <source>
        <dbReference type="EMBL" id="MBD1389390.1"/>
    </source>
</evidence>
<comment type="caution">
    <text evidence="1">The sequence shown here is derived from an EMBL/GenBank/DDBJ whole genome shotgun (WGS) entry which is preliminary data.</text>
</comment>